<evidence type="ECO:0000256" key="4">
    <source>
        <dbReference type="ARBA" id="ARBA00022490"/>
    </source>
</evidence>
<comment type="caution">
    <text evidence="14">The sequence shown here is derived from an EMBL/GenBank/DDBJ whole genome shotgun (WGS) entry which is preliminary data.</text>
</comment>
<protein>
    <recommendedName>
        <fullName evidence="3 9">Translation initiation factor IF-2</fullName>
    </recommendedName>
</protein>
<dbReference type="RefSeq" id="WP_369312574.1">
    <property type="nucleotide sequence ID" value="NZ_JBEHZE010000001.1"/>
</dbReference>
<feature type="compositionally biased region" description="Basic and acidic residues" evidence="12">
    <location>
        <begin position="119"/>
        <end position="180"/>
    </location>
</feature>
<dbReference type="Pfam" id="PF00009">
    <property type="entry name" value="GTP_EFTU"/>
    <property type="match status" value="1"/>
</dbReference>
<dbReference type="Gene3D" id="3.40.50.300">
    <property type="entry name" value="P-loop containing nucleotide triphosphate hydrolases"/>
    <property type="match status" value="1"/>
</dbReference>
<dbReference type="Gene3D" id="2.40.30.10">
    <property type="entry name" value="Translation factors"/>
    <property type="match status" value="2"/>
</dbReference>
<gene>
    <name evidence="9 14" type="primary">infB</name>
    <name evidence="14" type="ORF">ABFZ84_03730</name>
</gene>
<evidence type="ECO:0000256" key="8">
    <source>
        <dbReference type="ARBA" id="ARBA00023134"/>
    </source>
</evidence>
<dbReference type="Pfam" id="PF11987">
    <property type="entry name" value="IF-2"/>
    <property type="match status" value="1"/>
</dbReference>
<keyword evidence="5 9" id="KW-0396">Initiation factor</keyword>
<dbReference type="InterPro" id="IPR036925">
    <property type="entry name" value="TIF_IF2_dom3_sf"/>
</dbReference>
<evidence type="ECO:0000313" key="15">
    <source>
        <dbReference type="Proteomes" id="UP001560685"/>
    </source>
</evidence>
<dbReference type="Pfam" id="PF03144">
    <property type="entry name" value="GTP_EFTU_D2"/>
    <property type="match status" value="1"/>
</dbReference>
<dbReference type="InterPro" id="IPR013575">
    <property type="entry name" value="IF2_assoc_dom_bac"/>
</dbReference>
<dbReference type="InterPro" id="IPR000795">
    <property type="entry name" value="T_Tr_GTP-bd_dom"/>
</dbReference>
<comment type="subcellular location">
    <subcellularLocation>
        <location evidence="1 9 11">Cytoplasm</location>
    </subcellularLocation>
</comment>
<dbReference type="Pfam" id="PF22042">
    <property type="entry name" value="EF-G_D2"/>
    <property type="match status" value="1"/>
</dbReference>
<dbReference type="CDD" id="cd03692">
    <property type="entry name" value="mtIF2_IVc"/>
    <property type="match status" value="1"/>
</dbReference>
<evidence type="ECO:0000256" key="2">
    <source>
        <dbReference type="ARBA" id="ARBA00007733"/>
    </source>
</evidence>
<keyword evidence="4 9" id="KW-0963">Cytoplasm</keyword>
<dbReference type="InterPro" id="IPR005225">
    <property type="entry name" value="Small_GTP-bd"/>
</dbReference>
<keyword evidence="8 9" id="KW-0342">GTP-binding</keyword>
<dbReference type="InterPro" id="IPR053905">
    <property type="entry name" value="EF-G-like_DII"/>
</dbReference>
<feature type="compositionally biased region" description="Basic and acidic residues" evidence="12">
    <location>
        <begin position="193"/>
        <end position="211"/>
    </location>
</feature>
<feature type="binding site" evidence="9">
    <location>
        <begin position="486"/>
        <end position="489"/>
    </location>
    <ligand>
        <name>GTP</name>
        <dbReference type="ChEBI" id="CHEBI:37565"/>
    </ligand>
</feature>
<comment type="function">
    <text evidence="9 10">One of the essential components for the initiation of protein synthesis. Protects formylmethionyl-tRNA from spontaneous hydrolysis and promotes its binding to the 30S ribosomal subunits. Also involved in the hydrolysis of GTP during the formation of the 70S ribosomal complex.</text>
</comment>
<reference evidence="14 15" key="1">
    <citation type="submission" date="2024-05" db="EMBL/GenBank/DDBJ databases">
        <title>Three bacterial strains, DH-69, EH-24, and ECK-19 isolated from coastal sediments.</title>
        <authorList>
            <person name="Ye Y.-Q."/>
            <person name="Du Z.-J."/>
        </authorList>
    </citation>
    <scope>NUCLEOTIDE SEQUENCE [LARGE SCALE GENOMIC DNA]</scope>
    <source>
        <strain evidence="14 15">ECK-19</strain>
    </source>
</reference>
<dbReference type="GO" id="GO:0003743">
    <property type="term" value="F:translation initiation factor activity"/>
    <property type="evidence" value="ECO:0007669"/>
    <property type="project" value="UniProtKB-KW"/>
</dbReference>
<dbReference type="InterPro" id="IPR006847">
    <property type="entry name" value="IF2_N"/>
</dbReference>
<dbReference type="InterPro" id="IPR000178">
    <property type="entry name" value="TF_IF2_bacterial-like"/>
</dbReference>
<dbReference type="SUPFAM" id="SSF52156">
    <property type="entry name" value="Initiation factor IF2/eIF5b, domain 3"/>
    <property type="match status" value="1"/>
</dbReference>
<feature type="compositionally biased region" description="Basic and acidic residues" evidence="12">
    <location>
        <begin position="53"/>
        <end position="69"/>
    </location>
</feature>
<dbReference type="NCBIfam" id="TIGR00487">
    <property type="entry name" value="IF-2"/>
    <property type="match status" value="1"/>
</dbReference>
<dbReference type="InterPro" id="IPR009000">
    <property type="entry name" value="Transl_B-barrel_sf"/>
</dbReference>
<evidence type="ECO:0000256" key="10">
    <source>
        <dbReference type="RuleBase" id="RU000644"/>
    </source>
</evidence>
<feature type="compositionally biased region" description="Basic and acidic residues" evidence="12">
    <location>
        <begin position="232"/>
        <end position="248"/>
    </location>
</feature>
<dbReference type="NCBIfam" id="TIGR00231">
    <property type="entry name" value="small_GTP"/>
    <property type="match status" value="1"/>
</dbReference>
<evidence type="ECO:0000256" key="3">
    <source>
        <dbReference type="ARBA" id="ARBA00020675"/>
    </source>
</evidence>
<feature type="region of interest" description="Disordered" evidence="12">
    <location>
        <begin position="1"/>
        <end position="290"/>
    </location>
</feature>
<dbReference type="PANTHER" id="PTHR43381">
    <property type="entry name" value="TRANSLATION INITIATION FACTOR IF-2-RELATED"/>
    <property type="match status" value="1"/>
</dbReference>
<dbReference type="CDD" id="cd03702">
    <property type="entry name" value="IF2_mtIF2_II"/>
    <property type="match status" value="1"/>
</dbReference>
<sequence>MSDDVETDTDKPSRRPLTIRRSETGAVKQSFSHGRSKTVVVETKRRRVLTPKTETEQKAEVAPKKEAPAKKPAPVKTDDRAAKAKAAAQKAAEANRKGSVLRTLSEDEKQARAGALAVARREQQARAKREAAERAEREAREAEERTRLEEERKRAALEEEKRAREAEERRKAEEESQRLLEEEERERKKRNAAKTDARAKGRAAEKERVPDPAEASNPLAQLGGRLKSKRQNLGDDRRDPAKAKESPRRRSGKLTIANALDDEERQRSLASVKRAREREKQARQKRGGDSNRVVREVIIPETITVQELAARMSMRAVDLVRELMSQDQMVTANDILDADTAQLIAEDLGHTVKRVAESDVEEGLGGAADADDDLLPRPPVVTIMGHVDHGKTSLLDALRQTDVVAGEAGGITQHIGAYQITLGEDRKITFLDTPGHAAFTQMRARGAEVTDIIVLVVAADDSIMPQTEEAISHAKAAGVPIIVAINKVDKPDADPNKVRTDLLQHEIQVEGMGGDIQDVEVSALKRTNLDALQDAILLQAELLELKANPNRPAEGAVVEARLDKGRGAVATLLVQRGTLKRGDVVVVGSEWGKVRAMTDDQGRKVNAAVPALPIEILGLNGVPEPGDTFNVVEGEAKAREIAEFRARQRREKAAAQSAGTSLEQMMAQLQDSAVKELPVVIKGDVQGSVEALVGSLMKLNTEEVRVKVLHTGVGGISESDVILAAASNAPVFGFNVRANKQARDEADRSKVEIRYYSVIYNLIDDIKAVLSGMLEPELRETFLGNAEILEVFSISKHGKVAGCRVTEGNVRRGAKVRLIRDNVVIHEGELSQLKRFKDDVQEVPVGQECGMSFANYEDMRSGDVIECFSVEKITRTL</sequence>
<comment type="caution">
    <text evidence="9">Lacks conserved residue(s) required for the propagation of feature annotation.</text>
</comment>
<dbReference type="HAMAP" id="MF_00100_B">
    <property type="entry name" value="IF_2_B"/>
    <property type="match status" value="1"/>
</dbReference>
<dbReference type="InterPro" id="IPR027417">
    <property type="entry name" value="P-loop_NTPase"/>
</dbReference>
<accession>A0ABV3Z1I8</accession>
<evidence type="ECO:0000256" key="1">
    <source>
        <dbReference type="ARBA" id="ARBA00004496"/>
    </source>
</evidence>
<evidence type="ECO:0000256" key="7">
    <source>
        <dbReference type="ARBA" id="ARBA00022917"/>
    </source>
</evidence>
<evidence type="ECO:0000256" key="12">
    <source>
        <dbReference type="SAM" id="MobiDB-lite"/>
    </source>
</evidence>
<comment type="similarity">
    <text evidence="2 9 10">Belongs to the TRAFAC class translation factor GTPase superfamily. Classic translation factor GTPase family. IF-2 subfamily.</text>
</comment>
<feature type="binding site" evidence="9">
    <location>
        <begin position="432"/>
        <end position="436"/>
    </location>
    <ligand>
        <name>GTP</name>
        <dbReference type="ChEBI" id="CHEBI:37565"/>
    </ligand>
</feature>
<proteinExistence type="inferred from homology"/>
<dbReference type="SUPFAM" id="SSF50447">
    <property type="entry name" value="Translation proteins"/>
    <property type="match status" value="2"/>
</dbReference>
<keyword evidence="15" id="KW-1185">Reference proteome</keyword>
<dbReference type="Pfam" id="PF04760">
    <property type="entry name" value="IF2_N"/>
    <property type="match status" value="1"/>
</dbReference>
<organism evidence="14 15">
    <name type="scientific">Hyphococcus lacteus</name>
    <dbReference type="NCBI Taxonomy" id="3143536"/>
    <lineage>
        <taxon>Bacteria</taxon>
        <taxon>Pseudomonadati</taxon>
        <taxon>Pseudomonadota</taxon>
        <taxon>Alphaproteobacteria</taxon>
        <taxon>Parvularculales</taxon>
        <taxon>Parvularculaceae</taxon>
        <taxon>Hyphococcus</taxon>
    </lineage>
</organism>
<dbReference type="Proteomes" id="UP001560685">
    <property type="component" value="Unassembled WGS sequence"/>
</dbReference>
<dbReference type="InterPro" id="IPR004161">
    <property type="entry name" value="EFTu-like_2"/>
</dbReference>
<keyword evidence="6 9" id="KW-0547">Nucleotide-binding</keyword>
<dbReference type="PANTHER" id="PTHR43381:SF5">
    <property type="entry name" value="TR-TYPE G DOMAIN-CONTAINING PROTEIN"/>
    <property type="match status" value="1"/>
</dbReference>
<evidence type="ECO:0000256" key="5">
    <source>
        <dbReference type="ARBA" id="ARBA00022540"/>
    </source>
</evidence>
<evidence type="ECO:0000313" key="14">
    <source>
        <dbReference type="EMBL" id="MEX6632649.1"/>
    </source>
</evidence>
<dbReference type="Gene3D" id="3.40.50.10050">
    <property type="entry name" value="Translation initiation factor IF- 2, domain 3"/>
    <property type="match status" value="1"/>
</dbReference>
<dbReference type="SUPFAM" id="SSF52540">
    <property type="entry name" value="P-loop containing nucleoside triphosphate hydrolases"/>
    <property type="match status" value="1"/>
</dbReference>
<evidence type="ECO:0000256" key="11">
    <source>
        <dbReference type="RuleBase" id="RU000645"/>
    </source>
</evidence>
<dbReference type="Pfam" id="PF08364">
    <property type="entry name" value="IF2_assoc"/>
    <property type="match status" value="1"/>
</dbReference>
<evidence type="ECO:0000256" key="9">
    <source>
        <dbReference type="HAMAP-Rule" id="MF_00100"/>
    </source>
</evidence>
<evidence type="ECO:0000256" key="6">
    <source>
        <dbReference type="ARBA" id="ARBA00022741"/>
    </source>
</evidence>
<feature type="binding site" evidence="9">
    <location>
        <begin position="385"/>
        <end position="392"/>
    </location>
    <ligand>
        <name>GTP</name>
        <dbReference type="ChEBI" id="CHEBI:37565"/>
    </ligand>
</feature>
<dbReference type="InterPro" id="IPR023115">
    <property type="entry name" value="TIF_IF2_dom3"/>
</dbReference>
<evidence type="ECO:0000259" key="13">
    <source>
        <dbReference type="PROSITE" id="PS51722"/>
    </source>
</evidence>
<dbReference type="InterPro" id="IPR015760">
    <property type="entry name" value="TIF_IF2"/>
</dbReference>
<dbReference type="CDD" id="cd01887">
    <property type="entry name" value="IF2_eIF5B"/>
    <property type="match status" value="1"/>
</dbReference>
<feature type="compositionally biased region" description="Basic and acidic residues" evidence="12">
    <location>
        <begin position="274"/>
        <end position="290"/>
    </location>
</feature>
<dbReference type="PROSITE" id="PS01176">
    <property type="entry name" value="IF2"/>
    <property type="match status" value="1"/>
</dbReference>
<keyword evidence="7 9" id="KW-0648">Protein biosynthesis</keyword>
<dbReference type="InterPro" id="IPR044145">
    <property type="entry name" value="IF2_II"/>
</dbReference>
<dbReference type="PROSITE" id="PS51722">
    <property type="entry name" value="G_TR_2"/>
    <property type="match status" value="1"/>
</dbReference>
<name>A0ABV3Z1I8_9PROT</name>
<dbReference type="EMBL" id="JBEHZE010000001">
    <property type="protein sequence ID" value="MEX6632649.1"/>
    <property type="molecule type" value="Genomic_DNA"/>
</dbReference>
<feature type="domain" description="Tr-type G" evidence="13">
    <location>
        <begin position="376"/>
        <end position="546"/>
    </location>
</feature>